<gene>
    <name evidence="2" type="ORF">Tco_0856418</name>
</gene>
<dbReference type="Proteomes" id="UP001151760">
    <property type="component" value="Unassembled WGS sequence"/>
</dbReference>
<evidence type="ECO:0000313" key="2">
    <source>
        <dbReference type="EMBL" id="GJT09376.1"/>
    </source>
</evidence>
<evidence type="ECO:0000313" key="3">
    <source>
        <dbReference type="Proteomes" id="UP001151760"/>
    </source>
</evidence>
<dbReference type="PANTHER" id="PTHR33067:SF9">
    <property type="entry name" value="RNA-DIRECTED DNA POLYMERASE"/>
    <property type="match status" value="1"/>
</dbReference>
<comment type="caution">
    <text evidence="2">The sequence shown here is derived from an EMBL/GenBank/DDBJ whole genome shotgun (WGS) entry which is preliminary data.</text>
</comment>
<feature type="compositionally biased region" description="Polar residues" evidence="1">
    <location>
        <begin position="172"/>
        <end position="181"/>
    </location>
</feature>
<keyword evidence="3" id="KW-1185">Reference proteome</keyword>
<feature type="region of interest" description="Disordered" evidence="1">
    <location>
        <begin position="163"/>
        <end position="193"/>
    </location>
</feature>
<evidence type="ECO:0000256" key="1">
    <source>
        <dbReference type="SAM" id="MobiDB-lite"/>
    </source>
</evidence>
<reference evidence="2" key="2">
    <citation type="submission" date="2022-01" db="EMBL/GenBank/DDBJ databases">
        <authorList>
            <person name="Yamashiro T."/>
            <person name="Shiraishi A."/>
            <person name="Satake H."/>
            <person name="Nakayama K."/>
        </authorList>
    </citation>
    <scope>NUCLEOTIDE SEQUENCE</scope>
</reference>
<reference evidence="2" key="1">
    <citation type="journal article" date="2022" name="Int. J. Mol. Sci.">
        <title>Draft Genome of Tanacetum Coccineum: Genomic Comparison of Closely Related Tanacetum-Family Plants.</title>
        <authorList>
            <person name="Yamashiro T."/>
            <person name="Shiraishi A."/>
            <person name="Nakayama K."/>
            <person name="Satake H."/>
        </authorList>
    </citation>
    <scope>NUCLEOTIDE SEQUENCE</scope>
</reference>
<protein>
    <submittedName>
        <fullName evidence="2">MAK10-like protein</fullName>
    </submittedName>
</protein>
<proteinExistence type="predicted"/>
<dbReference type="EMBL" id="BQNB010012902">
    <property type="protein sequence ID" value="GJT09376.1"/>
    <property type="molecule type" value="Genomic_DNA"/>
</dbReference>
<accession>A0ABQ5B7A5</accession>
<dbReference type="InterPro" id="IPR021109">
    <property type="entry name" value="Peptidase_aspartic_dom_sf"/>
</dbReference>
<dbReference type="PANTHER" id="PTHR33067">
    <property type="entry name" value="RNA-DIRECTED DNA POLYMERASE-RELATED"/>
    <property type="match status" value="1"/>
</dbReference>
<sequence>MGSFQGLTSKSPSSWHRSLAPNLNLHDHVNPITRRTIDQAVGGKLRDKNNEESWALLEDLTLYDNESWNDPRDFAEPVKAISMPHDVSSASDRRLIELKNQVQHMMEAHLFQSKPVQMNKITSSCEICSGPHDTQYCLEDHDEVTNKLDTFLKAFNDQMTGLLPSDTVKNPKLNTPTSSARSHPAGDPQSSYNSFKPFNAIQTCFKSNTCDKKDQLQVNTLTVSENETPTLKEPKKPLEDEFADLHLNRTVLEVLAHVPMYDALLDKYIVGLELGENGSEYIQSIAPEKMKDPGLEDGTKSYPIGIVRNVEVRVGKLKLFEDFHVVDMEREPTCPLLLRIGFLATANAVIDYKKAKIAVGKGLTRSIFGVKELDFGDDNEPYWTTIGKRESYKLRTSKDGIGAQPPYYAKRDFLNNHLPGEWGISRDAEVNLFKDVLVFRKMVEFLGTIPINLKGNMWESKDLIENPINWNRPPKEGDGAWHIRIELIDPDGEKFDRAFQSIPTNRRLSLK</sequence>
<name>A0ABQ5B7A5_9ASTR</name>
<organism evidence="2 3">
    <name type="scientific">Tanacetum coccineum</name>
    <dbReference type="NCBI Taxonomy" id="301880"/>
    <lineage>
        <taxon>Eukaryota</taxon>
        <taxon>Viridiplantae</taxon>
        <taxon>Streptophyta</taxon>
        <taxon>Embryophyta</taxon>
        <taxon>Tracheophyta</taxon>
        <taxon>Spermatophyta</taxon>
        <taxon>Magnoliopsida</taxon>
        <taxon>eudicotyledons</taxon>
        <taxon>Gunneridae</taxon>
        <taxon>Pentapetalae</taxon>
        <taxon>asterids</taxon>
        <taxon>campanulids</taxon>
        <taxon>Asterales</taxon>
        <taxon>Asteraceae</taxon>
        <taxon>Asteroideae</taxon>
        <taxon>Anthemideae</taxon>
        <taxon>Anthemidinae</taxon>
        <taxon>Tanacetum</taxon>
    </lineage>
</organism>
<dbReference type="Gene3D" id="2.40.70.10">
    <property type="entry name" value="Acid Proteases"/>
    <property type="match status" value="1"/>
</dbReference>